<comment type="caution">
    <text evidence="1">The sequence shown here is derived from an EMBL/GenBank/DDBJ whole genome shotgun (WGS) entry which is preliminary data.</text>
</comment>
<dbReference type="Proteomes" id="UP000294215">
    <property type="component" value="Unassembled WGS sequence"/>
</dbReference>
<geneLocation type="plasmid" evidence="1">
    <name>pSM92_Rh03</name>
</geneLocation>
<keyword evidence="1" id="KW-0614">Plasmid</keyword>
<sequence length="325" mass="36687">MRSDGLRPNGLLLPRVSLMPDNEPIYHHYVPQFYLRRWANKERKVCRFSKPYDRILPKMTAISGTGGMDRLYEMKTVSPEFAQWFEKGPLKAIDTAANNVLELIEAGQIDKLTSDQRSMWAGFLMSMLMRGPRDIAVIKAAYAQEWQAMIPEIVAEFEANENEVTRGLATNVPAMLAPDSPLLADWGLEMAIGLMDHAGIGNILINMEWIVRDMPENAPEFLTSDRPIMKSGELVASDDFVMLPIGPRKLFIAVGDAETVRRVQAYDPAVQSLAVNRFIVERAQECVYGTDDAQLEFVREYMGTKPAKTLFERLVEFLERAGTPL</sequence>
<evidence type="ECO:0000313" key="2">
    <source>
        <dbReference type="Proteomes" id="UP000294215"/>
    </source>
</evidence>
<protein>
    <submittedName>
        <fullName evidence="1">DUF4238 domain-containing protein</fullName>
    </submittedName>
</protein>
<gene>
    <name evidence="1" type="ORF">ELH40_34965</name>
</gene>
<dbReference type="InterPro" id="IPR025332">
    <property type="entry name" value="DUF4238"/>
</dbReference>
<name>A0AB38HW77_9HYPH</name>
<dbReference type="AlphaFoldDB" id="A0AB38HW77"/>
<evidence type="ECO:0000313" key="1">
    <source>
        <dbReference type="EMBL" id="TBC04684.1"/>
    </source>
</evidence>
<dbReference type="EMBL" id="SIMR01000004">
    <property type="protein sequence ID" value="TBC04684.1"/>
    <property type="molecule type" value="Genomic_DNA"/>
</dbReference>
<reference evidence="1 2" key="1">
    <citation type="submission" date="2019-02" db="EMBL/GenBank/DDBJ databases">
        <title>The genomic architecture of introgression among sibling species of bacteria.</title>
        <authorList>
            <person name="Cavassim M.I.A."/>
            <person name="Moeskjaer S."/>
            <person name="Moslemi C."/>
            <person name="Fields B."/>
            <person name="Bachmann A."/>
            <person name="Vilhjalmsson B."/>
            <person name="Schierup M.H."/>
            <person name="Young J.P.W."/>
            <person name="Andersen S.U."/>
        </authorList>
    </citation>
    <scope>NUCLEOTIDE SEQUENCE [LARGE SCALE GENOMIC DNA]</scope>
    <source>
        <strain evidence="1 2">SM92</strain>
        <plasmid evidence="1">pSM92_Rh03</plasmid>
    </source>
</reference>
<accession>A0AB38HW77</accession>
<proteinExistence type="predicted"/>
<dbReference type="Pfam" id="PF14022">
    <property type="entry name" value="DUF4238"/>
    <property type="match status" value="1"/>
</dbReference>
<organism evidence="1 2">
    <name type="scientific">Rhizobium ruizarguesonis</name>
    <dbReference type="NCBI Taxonomy" id="2081791"/>
    <lineage>
        <taxon>Bacteria</taxon>
        <taxon>Pseudomonadati</taxon>
        <taxon>Pseudomonadota</taxon>
        <taxon>Alphaproteobacteria</taxon>
        <taxon>Hyphomicrobiales</taxon>
        <taxon>Rhizobiaceae</taxon>
        <taxon>Rhizobium/Agrobacterium group</taxon>
        <taxon>Rhizobium</taxon>
    </lineage>
</organism>